<dbReference type="InterPro" id="IPR036235">
    <property type="entry name" value="Ribosomal_bL12_oligo_N_sf"/>
</dbReference>
<accession>A0A7C6AAW6</accession>
<dbReference type="InterPro" id="IPR008932">
    <property type="entry name" value="Ribosomal_bL12_oligo"/>
</dbReference>
<dbReference type="Pfam" id="PF00542">
    <property type="entry name" value="Ribosomal_L12"/>
    <property type="match status" value="1"/>
</dbReference>
<gene>
    <name evidence="4" type="primary">rplL</name>
    <name evidence="7" type="ORF">ENW73_09105</name>
</gene>
<dbReference type="InterPro" id="IPR013823">
    <property type="entry name" value="Ribosomal_bL12_C"/>
</dbReference>
<comment type="function">
    <text evidence="4">Forms part of the ribosomal stalk which helps the ribosome interact with GTP-bound translation factors. Is thus essential for accurate translation.</text>
</comment>
<dbReference type="GO" id="GO:0003729">
    <property type="term" value="F:mRNA binding"/>
    <property type="evidence" value="ECO:0007669"/>
    <property type="project" value="TreeGrafter"/>
</dbReference>
<feature type="domain" description="Large ribosomal subunit protein bL12 oligomerization" evidence="6">
    <location>
        <begin position="11"/>
        <end position="55"/>
    </location>
</feature>
<dbReference type="PANTHER" id="PTHR45987:SF4">
    <property type="entry name" value="LARGE RIBOSOMAL SUBUNIT PROTEIN BL12M"/>
    <property type="match status" value="1"/>
</dbReference>
<evidence type="ECO:0000256" key="1">
    <source>
        <dbReference type="ARBA" id="ARBA00007197"/>
    </source>
</evidence>
<dbReference type="AlphaFoldDB" id="A0A7C6AAW6"/>
<dbReference type="Gene3D" id="3.30.1390.10">
    <property type="match status" value="1"/>
</dbReference>
<sequence>MTTTEKKKLSVEEIIESIESLTVMELRILVDGLKEKFGVTAQAFVPQVGREATAAPSGEVPTKEEAKTEFTVTLTSVGDKKIQVLKELRALTNLGLKEAKDLIDKTPSVIKEGVSKEEAEKIKTKLEEVGAKVEVK</sequence>
<keyword evidence="3 4" id="KW-0687">Ribonucleoprotein</keyword>
<dbReference type="GO" id="GO:0006412">
    <property type="term" value="P:translation"/>
    <property type="evidence" value="ECO:0007669"/>
    <property type="project" value="UniProtKB-UniRule"/>
</dbReference>
<dbReference type="SUPFAM" id="SSF54736">
    <property type="entry name" value="ClpS-like"/>
    <property type="match status" value="1"/>
</dbReference>
<proteinExistence type="inferred from homology"/>
<evidence type="ECO:0000259" key="5">
    <source>
        <dbReference type="Pfam" id="PF00542"/>
    </source>
</evidence>
<evidence type="ECO:0000256" key="4">
    <source>
        <dbReference type="HAMAP-Rule" id="MF_00368"/>
    </source>
</evidence>
<evidence type="ECO:0000313" key="7">
    <source>
        <dbReference type="EMBL" id="HHS52989.1"/>
    </source>
</evidence>
<dbReference type="EMBL" id="DTLI01000216">
    <property type="protein sequence ID" value="HHS52989.1"/>
    <property type="molecule type" value="Genomic_DNA"/>
</dbReference>
<dbReference type="Pfam" id="PF16320">
    <property type="entry name" value="Ribosomal_L12_N"/>
    <property type="match status" value="1"/>
</dbReference>
<dbReference type="GO" id="GO:0003735">
    <property type="term" value="F:structural constituent of ribosome"/>
    <property type="evidence" value="ECO:0007669"/>
    <property type="project" value="InterPro"/>
</dbReference>
<evidence type="ECO:0000259" key="6">
    <source>
        <dbReference type="Pfam" id="PF16320"/>
    </source>
</evidence>
<comment type="similarity">
    <text evidence="1 4">Belongs to the bacterial ribosomal protein bL12 family.</text>
</comment>
<dbReference type="CDD" id="cd00387">
    <property type="entry name" value="Ribosomal_L7_L12"/>
    <property type="match status" value="1"/>
</dbReference>
<protein>
    <recommendedName>
        <fullName evidence="4">Large ribosomal subunit protein bL12</fullName>
    </recommendedName>
</protein>
<evidence type="ECO:0000256" key="2">
    <source>
        <dbReference type="ARBA" id="ARBA00022980"/>
    </source>
</evidence>
<dbReference type="FunFam" id="3.30.1390.10:FF:000001">
    <property type="entry name" value="50S ribosomal protein L7/L12"/>
    <property type="match status" value="1"/>
</dbReference>
<dbReference type="PANTHER" id="PTHR45987">
    <property type="entry name" value="39S RIBOSOMAL PROTEIN L12"/>
    <property type="match status" value="1"/>
</dbReference>
<dbReference type="GO" id="GO:0022625">
    <property type="term" value="C:cytosolic large ribosomal subunit"/>
    <property type="evidence" value="ECO:0007669"/>
    <property type="project" value="TreeGrafter"/>
</dbReference>
<dbReference type="InterPro" id="IPR000206">
    <property type="entry name" value="Ribosomal_bL12"/>
</dbReference>
<organism evidence="7">
    <name type="scientific">candidate division WOR-3 bacterium</name>
    <dbReference type="NCBI Taxonomy" id="2052148"/>
    <lineage>
        <taxon>Bacteria</taxon>
        <taxon>Bacteria division WOR-3</taxon>
    </lineage>
</organism>
<comment type="caution">
    <text evidence="7">The sequence shown here is derived from an EMBL/GenBank/DDBJ whole genome shotgun (WGS) entry which is preliminary data.</text>
</comment>
<feature type="domain" description="Large ribosomal subunit protein bL12 C-terminal" evidence="5">
    <location>
        <begin position="70"/>
        <end position="136"/>
    </location>
</feature>
<evidence type="ECO:0000256" key="3">
    <source>
        <dbReference type="ARBA" id="ARBA00023274"/>
    </source>
</evidence>
<dbReference type="InterPro" id="IPR014719">
    <property type="entry name" value="Ribosomal_bL12_C/ClpS-like"/>
</dbReference>
<reference evidence="7" key="1">
    <citation type="journal article" date="2020" name="mSystems">
        <title>Genome- and Community-Level Interaction Insights into Carbon Utilization and Element Cycling Functions of Hydrothermarchaeota in Hydrothermal Sediment.</title>
        <authorList>
            <person name="Zhou Z."/>
            <person name="Liu Y."/>
            <person name="Xu W."/>
            <person name="Pan J."/>
            <person name="Luo Z.H."/>
            <person name="Li M."/>
        </authorList>
    </citation>
    <scope>NUCLEOTIDE SEQUENCE [LARGE SCALE GENOMIC DNA]</scope>
    <source>
        <strain evidence="7">SpSt-876</strain>
    </source>
</reference>
<comment type="subunit">
    <text evidence="4">Homodimer. Part of the ribosomal stalk of the 50S ribosomal subunit. Forms a multimeric L10(L12)X complex, where L10 forms an elongated spine to which 2 to 4 L12 dimers bind in a sequential fashion. Binds GTP-bound translation factors.</text>
</comment>
<name>A0A7C6AAW6_UNCW3</name>
<dbReference type="NCBIfam" id="TIGR00855">
    <property type="entry name" value="L12"/>
    <property type="match status" value="1"/>
</dbReference>
<dbReference type="SUPFAM" id="SSF48300">
    <property type="entry name" value="Ribosomal protein L7/12, oligomerisation (N-terminal) domain"/>
    <property type="match status" value="1"/>
</dbReference>
<dbReference type="HAMAP" id="MF_00368">
    <property type="entry name" value="Ribosomal_bL12"/>
    <property type="match status" value="1"/>
</dbReference>
<keyword evidence="2 4" id="KW-0689">Ribosomal protein</keyword>
<dbReference type="Gene3D" id="1.20.5.710">
    <property type="entry name" value="Single helix bin"/>
    <property type="match status" value="1"/>
</dbReference>